<reference evidence="8 9" key="1">
    <citation type="submission" date="2019-04" db="EMBL/GenBank/DDBJ databases">
        <title>Genome sequencing of Clostridium botulinum Groups I-IV and Clostridium butyricum.</title>
        <authorList>
            <person name="Brunt J."/>
            <person name="Van Vliet A.H.M."/>
            <person name="Stringer S.C."/>
            <person name="Carter A.T."/>
            <person name="Peck M.W."/>
        </authorList>
    </citation>
    <scope>NUCLEOTIDE SEQUENCE [LARGE SCALE GENOMIC DNA]</scope>
    <source>
        <strain evidence="8 9">BL81</strain>
    </source>
</reference>
<proteinExistence type="inferred from homology"/>
<keyword evidence="4 6" id="KW-1133">Transmembrane helix</keyword>
<gene>
    <name evidence="8" type="ORF">FDG31_02400</name>
</gene>
<comment type="subcellular location">
    <subcellularLocation>
        <location evidence="1 6">Cell membrane</location>
        <topology evidence="1 6">Multi-pass membrane protein</topology>
    </subcellularLocation>
</comment>
<evidence type="ECO:0000256" key="5">
    <source>
        <dbReference type="ARBA" id="ARBA00023136"/>
    </source>
</evidence>
<dbReference type="EMBL" id="SXFB01000001">
    <property type="protein sequence ID" value="NFV25026.1"/>
    <property type="molecule type" value="Genomic_DNA"/>
</dbReference>
<feature type="transmembrane region" description="Helical" evidence="6">
    <location>
        <begin position="47"/>
        <end position="70"/>
    </location>
</feature>
<evidence type="ECO:0000256" key="3">
    <source>
        <dbReference type="ARBA" id="ARBA00022692"/>
    </source>
</evidence>
<dbReference type="PANTHER" id="PTHR12677">
    <property type="entry name" value="GOLGI APPARATUS MEMBRANE PROTEIN TVP38-RELATED"/>
    <property type="match status" value="1"/>
</dbReference>
<feature type="transmembrane region" description="Helical" evidence="6">
    <location>
        <begin position="157"/>
        <end position="177"/>
    </location>
</feature>
<name>A0A6B4JKF0_CLOBO</name>
<protein>
    <recommendedName>
        <fullName evidence="6">TVP38/TMEM64 family membrane protein</fullName>
    </recommendedName>
</protein>
<accession>A0A6B4JKF0</accession>
<sequence>MNRKNKLLLLGISWFIIVAILYTTGTLTTDLNKISHIIKGNPLVMQLIFVLLSTIRILFFIPQTIFILIGSVIFGPYIGFFLSLLSLVLSQSLVYFIGRYLNTQILGEDFIDNNSNTINIIKKYGYKILVLGIVCPIAPSDLITASAACIKLNYKKCISLIVIADAPMIFLYGFLGARIEGTYLFKILAVLAITFISYYSFVIWNKITKCA</sequence>
<feature type="transmembrane region" description="Helical" evidence="6">
    <location>
        <begin position="7"/>
        <end position="27"/>
    </location>
</feature>
<dbReference type="GO" id="GO:0005886">
    <property type="term" value="C:plasma membrane"/>
    <property type="evidence" value="ECO:0007669"/>
    <property type="project" value="UniProtKB-SubCell"/>
</dbReference>
<evidence type="ECO:0000313" key="8">
    <source>
        <dbReference type="EMBL" id="NFV25026.1"/>
    </source>
</evidence>
<evidence type="ECO:0000256" key="2">
    <source>
        <dbReference type="ARBA" id="ARBA00022475"/>
    </source>
</evidence>
<evidence type="ECO:0000256" key="6">
    <source>
        <dbReference type="RuleBase" id="RU366058"/>
    </source>
</evidence>
<comment type="similarity">
    <text evidence="6">Belongs to the TVP38/TMEM64 family.</text>
</comment>
<keyword evidence="3 6" id="KW-0812">Transmembrane</keyword>
<dbReference type="Proteomes" id="UP000486903">
    <property type="component" value="Unassembled WGS sequence"/>
</dbReference>
<feature type="transmembrane region" description="Helical" evidence="6">
    <location>
        <begin position="77"/>
        <end position="97"/>
    </location>
</feature>
<evidence type="ECO:0000259" key="7">
    <source>
        <dbReference type="Pfam" id="PF09335"/>
    </source>
</evidence>
<feature type="domain" description="VTT" evidence="7">
    <location>
        <begin position="61"/>
        <end position="177"/>
    </location>
</feature>
<evidence type="ECO:0000256" key="1">
    <source>
        <dbReference type="ARBA" id="ARBA00004651"/>
    </source>
</evidence>
<dbReference type="Pfam" id="PF09335">
    <property type="entry name" value="VTT_dom"/>
    <property type="match status" value="1"/>
</dbReference>
<dbReference type="InterPro" id="IPR015414">
    <property type="entry name" value="TMEM64"/>
</dbReference>
<feature type="transmembrane region" description="Helical" evidence="6">
    <location>
        <begin position="183"/>
        <end position="204"/>
    </location>
</feature>
<feature type="transmembrane region" description="Helical" evidence="6">
    <location>
        <begin position="128"/>
        <end position="150"/>
    </location>
</feature>
<comment type="caution">
    <text evidence="8">The sequence shown here is derived from an EMBL/GenBank/DDBJ whole genome shotgun (WGS) entry which is preliminary data.</text>
</comment>
<dbReference type="RefSeq" id="WP_003371381.1">
    <property type="nucleotide sequence ID" value="NZ_JACBBA010000001.1"/>
</dbReference>
<dbReference type="AlphaFoldDB" id="A0A6B4JKF0"/>
<keyword evidence="5 6" id="KW-0472">Membrane</keyword>
<evidence type="ECO:0000313" key="9">
    <source>
        <dbReference type="Proteomes" id="UP000486903"/>
    </source>
</evidence>
<keyword evidence="2 6" id="KW-1003">Cell membrane</keyword>
<organism evidence="8 9">
    <name type="scientific">Clostridium botulinum</name>
    <dbReference type="NCBI Taxonomy" id="1491"/>
    <lineage>
        <taxon>Bacteria</taxon>
        <taxon>Bacillati</taxon>
        <taxon>Bacillota</taxon>
        <taxon>Clostridia</taxon>
        <taxon>Eubacteriales</taxon>
        <taxon>Clostridiaceae</taxon>
        <taxon>Clostridium</taxon>
    </lineage>
</organism>
<evidence type="ECO:0000256" key="4">
    <source>
        <dbReference type="ARBA" id="ARBA00022989"/>
    </source>
</evidence>
<dbReference type="PANTHER" id="PTHR12677:SF49">
    <property type="entry name" value="TVP38_TMEM64 FAMILY MEMBRANE PROTEIN"/>
    <property type="match status" value="1"/>
</dbReference>
<dbReference type="InterPro" id="IPR032816">
    <property type="entry name" value="VTT_dom"/>
</dbReference>